<reference evidence="3" key="1">
    <citation type="submission" date="2016-11" db="EMBL/GenBank/DDBJ databases">
        <authorList>
            <person name="Varghese N."/>
            <person name="Submissions S."/>
        </authorList>
    </citation>
    <scope>NUCLEOTIDE SEQUENCE [LARGE SCALE GENOMIC DNA]</scope>
    <source>
        <strain evidence="3">CGMCC 1.7063</strain>
    </source>
</reference>
<dbReference type="STRING" id="494016.SAMN04487965_1712"/>
<dbReference type="EMBL" id="FQVA01000001">
    <property type="protein sequence ID" value="SHF23912.1"/>
    <property type="molecule type" value="Genomic_DNA"/>
</dbReference>
<dbReference type="RefSeq" id="WP_073273623.1">
    <property type="nucleotide sequence ID" value="NZ_FQVA01000001.1"/>
</dbReference>
<feature type="chain" id="PRO_5013177656" evidence="1">
    <location>
        <begin position="32"/>
        <end position="950"/>
    </location>
</feature>
<dbReference type="SUPFAM" id="SSF48452">
    <property type="entry name" value="TPR-like"/>
    <property type="match status" value="2"/>
</dbReference>
<dbReference type="Pfam" id="PF13174">
    <property type="entry name" value="TPR_6"/>
    <property type="match status" value="1"/>
</dbReference>
<dbReference type="PROSITE" id="PS51257">
    <property type="entry name" value="PROKAR_LIPOPROTEIN"/>
    <property type="match status" value="1"/>
</dbReference>
<gene>
    <name evidence="2" type="ORF">SAMN04487965_1712</name>
</gene>
<sequence>MSKSIHSPKFLAKKSLALAICCLAASCSNNSVQTLADLPSTALPAEPSSVSVQAPVLDISALQRSYEQALASNGDPHTRRQIRLRLADLEMERLEQQLTENPQLAVSFGSAARQYEALAQEAPRDDYILYRLARARALDGQPQASLQALEGIAATAPQSPFITEVLFRRGEAAFNRRDYTAAARDFRALLEHGDSPFADNARYMLAWSEFKSSDYRTSTQTFLQLLDLLYQRAPFAELPQGQQRLADDSLRGLALDFSYQGGAAVIETFNPDGAARAFQHELYRALGDWYREKERYRDSADTYLSYVEHYPESAEAPALHLQAVETLQSAGLNGEVLPAKREFVRRYGVRSTYWAQADEPQREKLRGWLRPWLEELARYDHARAQALAAQAGKITDIKKRREQQNVAAESRRAYLAAAELYQQYEETFPADPQTPPLVFLMAECLEQAGDYARAWEAYSRVAWEYRDKTHGAEAGYAAILSSAQVQKQLHKQAADSVEAESLWQERNIAASLKFADAWPQDARALPVLVAAADKLLQQSRYVDAITAAVRADGWQPPPNPQQQLNIAMILGHSHFEVRNYALAEQAYARVLNNSSADATLRDTARQRLQAAIYRQAELALADGPNERGLQHLLRVRDSGRSEIAATAQYDAINHLIELQQWQRAGAELADFRQYYPAHPLTPTLAAKAVVIFRALEMPAAAAGELLRLAQSDPDSEVRRQSLYMAAESFQQAGDRQQAIDAYRRYSEQWQQPAEQRLEAQFQLTQLHAQTEEHRERNRWLQQLADNRVDSPRGRYLAAYSQSELAEQSYRSFANLPLRLPLKTSLAGKKRAMDATVADYRKVLKFNIAEFTTQANFRLAEVYRQLSRDLMESQRPQNLNELELEQYEILLEEQAYPFEEKAIELHEANIQRTSDGIYDDWVKRSFDSLGKLLPARYQKQENILGWSDALH</sequence>
<feature type="signal peptide" evidence="1">
    <location>
        <begin position="1"/>
        <end position="31"/>
    </location>
</feature>
<dbReference type="InterPro" id="IPR011990">
    <property type="entry name" value="TPR-like_helical_dom_sf"/>
</dbReference>
<dbReference type="Proteomes" id="UP000184170">
    <property type="component" value="Unassembled WGS sequence"/>
</dbReference>
<dbReference type="InterPro" id="IPR019734">
    <property type="entry name" value="TPR_rpt"/>
</dbReference>
<accession>A0A1M5A280</accession>
<evidence type="ECO:0000256" key="1">
    <source>
        <dbReference type="SAM" id="SignalP"/>
    </source>
</evidence>
<dbReference type="Gene3D" id="1.25.40.10">
    <property type="entry name" value="Tetratricopeptide repeat domain"/>
    <property type="match status" value="3"/>
</dbReference>
<organism evidence="2 3">
    <name type="scientific">Microbulbifer donghaiensis</name>
    <dbReference type="NCBI Taxonomy" id="494016"/>
    <lineage>
        <taxon>Bacteria</taxon>
        <taxon>Pseudomonadati</taxon>
        <taxon>Pseudomonadota</taxon>
        <taxon>Gammaproteobacteria</taxon>
        <taxon>Cellvibrionales</taxon>
        <taxon>Microbulbiferaceae</taxon>
        <taxon>Microbulbifer</taxon>
    </lineage>
</organism>
<keyword evidence="3" id="KW-1185">Reference proteome</keyword>
<dbReference type="AlphaFoldDB" id="A0A1M5A280"/>
<protein>
    <submittedName>
        <fullName evidence="2">Tetratricopeptide repeat-containing protein</fullName>
    </submittedName>
</protein>
<evidence type="ECO:0000313" key="3">
    <source>
        <dbReference type="Proteomes" id="UP000184170"/>
    </source>
</evidence>
<proteinExistence type="predicted"/>
<dbReference type="OrthoDB" id="9806825at2"/>
<keyword evidence="1" id="KW-0732">Signal</keyword>
<name>A0A1M5A280_9GAMM</name>
<evidence type="ECO:0000313" key="2">
    <source>
        <dbReference type="EMBL" id="SHF23912.1"/>
    </source>
</evidence>